<protein>
    <recommendedName>
        <fullName evidence="3">DUF885 domain-containing protein</fullName>
    </recommendedName>
</protein>
<comment type="caution">
    <text evidence="1">The sequence shown here is derived from an EMBL/GenBank/DDBJ whole genome shotgun (WGS) entry which is preliminary data.</text>
</comment>
<keyword evidence="2" id="KW-1185">Reference proteome</keyword>
<dbReference type="Proteomes" id="UP001210380">
    <property type="component" value="Unassembled WGS sequence"/>
</dbReference>
<dbReference type="EMBL" id="JAQGLA010000061">
    <property type="protein sequence ID" value="MDA3629171.1"/>
    <property type="molecule type" value="Genomic_DNA"/>
</dbReference>
<sequence length="402" mass="43919">MTPDEWLRQYALLALRIDKLVTGSATGTVVIYSGPPPWRDQVAGEEPTAARQLVEDAEALLDTSPFPAERARYLAAQVRAMRAVARRLAGEQLPLSAHASECLGVPVRMLPTEVFDEAHDLLDRALPQGTGSLLERLQSWQASYALPPAQVDQLPALVDRAVAETRRRTDEIVALPEGEVTKCELATGVNFRAAGAYEGDLRSTIHINADLPFNLADLLYVVAHEGHPGHIAESMLKELRLVDELGFADQQVRFMLSPSFVISEGLGLHAQDIAFPSGQAQTWLTENVLAERGIAPDGSDFAAIHRAQNILFGAWGNAALLADEGRPDAEISAYLTRWALISDADAGAVLTLLRAGGMSCYVWGYFHGWRLLDRWLAAPDRDARVRRVLTEQLLPADLEVPA</sequence>
<organism evidence="1 2">
    <name type="scientific">Saccharopolyspora oryzae</name>
    <dbReference type="NCBI Taxonomy" id="2997343"/>
    <lineage>
        <taxon>Bacteria</taxon>
        <taxon>Bacillati</taxon>
        <taxon>Actinomycetota</taxon>
        <taxon>Actinomycetes</taxon>
        <taxon>Pseudonocardiales</taxon>
        <taxon>Pseudonocardiaceae</taxon>
        <taxon>Saccharopolyspora</taxon>
    </lineage>
</organism>
<name>A0ABT4V5C9_9PSEU</name>
<gene>
    <name evidence="1" type="ORF">OU415_27325</name>
</gene>
<evidence type="ECO:0000313" key="2">
    <source>
        <dbReference type="Proteomes" id="UP001210380"/>
    </source>
</evidence>
<evidence type="ECO:0008006" key="3">
    <source>
        <dbReference type="Google" id="ProtNLM"/>
    </source>
</evidence>
<dbReference type="RefSeq" id="WP_270952146.1">
    <property type="nucleotide sequence ID" value="NZ_JAQGLA010000061.1"/>
</dbReference>
<evidence type="ECO:0000313" key="1">
    <source>
        <dbReference type="EMBL" id="MDA3629171.1"/>
    </source>
</evidence>
<reference evidence="1 2" key="1">
    <citation type="submission" date="2022-11" db="EMBL/GenBank/DDBJ databases">
        <title>Draft genome sequence of Saccharopolyspora sp. WRP15-2 isolated from rhizosphere soils of wild rice in Thailand.</title>
        <authorList>
            <person name="Duangmal K."/>
            <person name="Kammanee S."/>
            <person name="Muangham S."/>
        </authorList>
    </citation>
    <scope>NUCLEOTIDE SEQUENCE [LARGE SCALE GENOMIC DNA]</scope>
    <source>
        <strain evidence="1 2">WRP15-2</strain>
    </source>
</reference>
<accession>A0ABT4V5C9</accession>
<proteinExistence type="predicted"/>